<dbReference type="EMBL" id="FJUW01000005">
    <property type="protein sequence ID" value="CZS92000.1"/>
    <property type="molecule type" value="Genomic_DNA"/>
</dbReference>
<evidence type="ECO:0000313" key="3">
    <source>
        <dbReference type="EMBL" id="CZS92000.1"/>
    </source>
</evidence>
<dbReference type="AlphaFoldDB" id="A0A1E1K2A2"/>
<dbReference type="Proteomes" id="UP000178129">
    <property type="component" value="Unassembled WGS sequence"/>
</dbReference>
<keyword evidence="2" id="KW-0472">Membrane</keyword>
<evidence type="ECO:0000313" key="4">
    <source>
        <dbReference type="Proteomes" id="UP000178129"/>
    </source>
</evidence>
<evidence type="ECO:0000256" key="2">
    <source>
        <dbReference type="SAM" id="Phobius"/>
    </source>
</evidence>
<proteinExistence type="predicted"/>
<keyword evidence="4" id="KW-1185">Reference proteome</keyword>
<dbReference type="InParanoid" id="A0A1E1K2A2"/>
<organism evidence="3 4">
    <name type="scientific">Rhynchosporium graminicola</name>
    <dbReference type="NCBI Taxonomy" id="2792576"/>
    <lineage>
        <taxon>Eukaryota</taxon>
        <taxon>Fungi</taxon>
        <taxon>Dikarya</taxon>
        <taxon>Ascomycota</taxon>
        <taxon>Pezizomycotina</taxon>
        <taxon>Leotiomycetes</taxon>
        <taxon>Helotiales</taxon>
        <taxon>Ploettnerulaceae</taxon>
        <taxon>Rhynchosporium</taxon>
    </lineage>
</organism>
<feature type="region of interest" description="Disordered" evidence="1">
    <location>
        <begin position="49"/>
        <end position="72"/>
    </location>
</feature>
<comment type="caution">
    <text evidence="3">The sequence shown here is derived from an EMBL/GenBank/DDBJ whole genome shotgun (WGS) entry which is preliminary data.</text>
</comment>
<keyword evidence="2" id="KW-0812">Transmembrane</keyword>
<feature type="transmembrane region" description="Helical" evidence="2">
    <location>
        <begin position="138"/>
        <end position="162"/>
    </location>
</feature>
<sequence>MADIASPLLIDEKHNWALITSQIDAPESPIGPQADMKETVDIADVLSKLDDERRERNASDAPQPLRLDDAEPPISVPFGNGIQVDIVSAPEVAIGSPTSSGPTLLRAVTTESGSEPKVLEENSPPPRVTEILGLQKKAFWITFSVVLTLALGIIAGTVAGVLSSRKTSKPETPKKKMPFKMQTWENVDKTGSSQIFYLEGLYTTAFGVRSYEWIPGKYTNAKDMDACSMALCFGDHQMGWRGGSRFSGNNTIWPGYEFADMVILKCGAVYANPMCPLTKEGVTMTAPIYEAPAPTGMGAGNRTVSGMGTTTSSLGTLTTGVAQSTAK</sequence>
<name>A0A1E1K2A2_9HELO</name>
<keyword evidence="2" id="KW-1133">Transmembrane helix</keyword>
<gene>
    <name evidence="3" type="ORF">RCO7_10754</name>
</gene>
<feature type="compositionally biased region" description="Basic and acidic residues" evidence="1">
    <location>
        <begin position="49"/>
        <end position="58"/>
    </location>
</feature>
<protein>
    <submittedName>
        <fullName evidence="3">Uncharacterized protein</fullName>
    </submittedName>
</protein>
<reference evidence="4" key="1">
    <citation type="submission" date="2016-03" db="EMBL/GenBank/DDBJ databases">
        <authorList>
            <person name="Ploux O."/>
        </authorList>
    </citation>
    <scope>NUCLEOTIDE SEQUENCE [LARGE SCALE GENOMIC DNA]</scope>
    <source>
        <strain evidence="4">UK7</strain>
    </source>
</reference>
<evidence type="ECO:0000256" key="1">
    <source>
        <dbReference type="SAM" id="MobiDB-lite"/>
    </source>
</evidence>
<accession>A0A1E1K2A2</accession>